<protein>
    <recommendedName>
        <fullName evidence="1">Polymerase/histidinol phosphatase N-terminal domain-containing protein</fullName>
    </recommendedName>
</protein>
<evidence type="ECO:0000313" key="2">
    <source>
        <dbReference type="EMBL" id="SDB98013.1"/>
    </source>
</evidence>
<dbReference type="STRING" id="1814289.SAMN05216410_1223"/>
<dbReference type="AlphaFoldDB" id="A0A1G6HV38"/>
<dbReference type="Gene3D" id="3.20.20.140">
    <property type="entry name" value="Metal-dependent hydrolases"/>
    <property type="match status" value="1"/>
</dbReference>
<accession>A0A1G6HV38</accession>
<dbReference type="PANTHER" id="PTHR42924:SF3">
    <property type="entry name" value="POLYMERASE_HISTIDINOL PHOSPHATASE N-TERMINAL DOMAIN-CONTAINING PROTEIN"/>
    <property type="match status" value="1"/>
</dbReference>
<dbReference type="InterPro" id="IPR003141">
    <property type="entry name" value="Pol/His_phosphatase_N"/>
</dbReference>
<proteinExistence type="predicted"/>
<gene>
    <name evidence="2" type="ORF">SAMN05216410_1223</name>
</gene>
<dbReference type="Proteomes" id="UP000199039">
    <property type="component" value="Unassembled WGS sequence"/>
</dbReference>
<feature type="domain" description="Polymerase/histidinol phosphatase N-terminal" evidence="1">
    <location>
        <begin position="150"/>
        <end position="215"/>
    </location>
</feature>
<name>A0A1G6HV38_9MICO</name>
<organism evidence="2 3">
    <name type="scientific">Sanguibacter gelidistatuariae</name>
    <dbReference type="NCBI Taxonomy" id="1814289"/>
    <lineage>
        <taxon>Bacteria</taxon>
        <taxon>Bacillati</taxon>
        <taxon>Actinomycetota</taxon>
        <taxon>Actinomycetes</taxon>
        <taxon>Micrococcales</taxon>
        <taxon>Sanguibacteraceae</taxon>
        <taxon>Sanguibacter</taxon>
    </lineage>
</organism>
<reference evidence="2 3" key="1">
    <citation type="submission" date="2016-09" db="EMBL/GenBank/DDBJ databases">
        <authorList>
            <person name="Capua I."/>
            <person name="De Benedictis P."/>
            <person name="Joannis T."/>
            <person name="Lombin L.H."/>
            <person name="Cattoli G."/>
        </authorList>
    </citation>
    <scope>NUCLEOTIDE SEQUENCE [LARGE SCALE GENOMIC DNA]</scope>
    <source>
        <strain evidence="2 3">ISLP-3</strain>
    </source>
</reference>
<dbReference type="GO" id="GO:0004534">
    <property type="term" value="F:5'-3' RNA exonuclease activity"/>
    <property type="evidence" value="ECO:0007669"/>
    <property type="project" value="TreeGrafter"/>
</dbReference>
<dbReference type="SMART" id="SM00481">
    <property type="entry name" value="POLIIIAc"/>
    <property type="match status" value="1"/>
</dbReference>
<evidence type="ECO:0000259" key="1">
    <source>
        <dbReference type="SMART" id="SM00481"/>
    </source>
</evidence>
<dbReference type="EMBL" id="FMYH01000001">
    <property type="protein sequence ID" value="SDB98013.1"/>
    <property type="molecule type" value="Genomic_DNA"/>
</dbReference>
<sequence length="420" mass="45098">MIRRRFTLEDRATAIWPLVPFEVTPHEEAVEVELDFDRARGVVDLGCLGADASGEPTLWRGWSGGARSRFAITRDDATPGYLPGEVTAGTWAVVLGLHQLPSDGLEITVTIRTGASARIEEEPAAPTPVEAPRGSARGLPAAPGLRWVAGDFHAHTLHSDGALSIRQLTHLAAQEGLDVLAVTDHNTTSHHRHLPGVGAEYGVHLLPGQEVTTSRGHSNAFGDIGWIDFRTPADDWFSVVAARDGVASVNHPLSGDCSWQHPLSTHPGCLEVLHSTWLKDRTWTGPWALWPVWGLDAVPIGGSDFHSPARGDQLARPTTWLAVDEGALTNDRVLDALRLGRTAVSIGVRAAVLLRTDDELHAIDADGAVLIDIDGRSRILHGDHVRLRADVVGSSDGVPGAGRGPYRLETPDREILALCS</sequence>
<dbReference type="PANTHER" id="PTHR42924">
    <property type="entry name" value="EXONUCLEASE"/>
    <property type="match status" value="1"/>
</dbReference>
<dbReference type="InterPro" id="IPR016195">
    <property type="entry name" value="Pol/histidinol_Pase-like"/>
</dbReference>
<dbReference type="GO" id="GO:0035312">
    <property type="term" value="F:5'-3' DNA exonuclease activity"/>
    <property type="evidence" value="ECO:0007669"/>
    <property type="project" value="TreeGrafter"/>
</dbReference>
<evidence type="ECO:0000313" key="3">
    <source>
        <dbReference type="Proteomes" id="UP000199039"/>
    </source>
</evidence>
<keyword evidence="3" id="KW-1185">Reference proteome</keyword>
<dbReference type="InterPro" id="IPR052018">
    <property type="entry name" value="PHP_domain"/>
</dbReference>
<dbReference type="NCBIfam" id="NF038032">
    <property type="entry name" value="CehA_McbA_metalo"/>
    <property type="match status" value="1"/>
</dbReference>
<dbReference type="SUPFAM" id="SSF89550">
    <property type="entry name" value="PHP domain-like"/>
    <property type="match status" value="1"/>
</dbReference>